<dbReference type="SMART" id="SM00220">
    <property type="entry name" value="S_TKc"/>
    <property type="match status" value="1"/>
</dbReference>
<dbReference type="PROSITE" id="PS00108">
    <property type="entry name" value="PROTEIN_KINASE_ST"/>
    <property type="match status" value="1"/>
</dbReference>
<dbReference type="GO" id="GO:0035556">
    <property type="term" value="P:intracellular signal transduction"/>
    <property type="evidence" value="ECO:0007669"/>
    <property type="project" value="TreeGrafter"/>
</dbReference>
<dbReference type="GO" id="GO:0005524">
    <property type="term" value="F:ATP binding"/>
    <property type="evidence" value="ECO:0007669"/>
    <property type="project" value="UniProtKB-UniRule"/>
</dbReference>
<proteinExistence type="predicted"/>
<dbReference type="InterPro" id="IPR008271">
    <property type="entry name" value="Ser/Thr_kinase_AS"/>
</dbReference>
<dbReference type="PROSITE" id="PS50011">
    <property type="entry name" value="PROTEIN_KINASE_DOM"/>
    <property type="match status" value="1"/>
</dbReference>
<name>A0A8H3TRL7_9TREE</name>
<evidence type="ECO:0000256" key="2">
    <source>
        <dbReference type="ARBA" id="ARBA00022840"/>
    </source>
</evidence>
<comment type="caution">
    <text evidence="6">The sequence shown here is derived from an EMBL/GenBank/DDBJ whole genome shotgun (WGS) entry which is preliminary data.</text>
</comment>
<feature type="compositionally biased region" description="Basic and acidic residues" evidence="4">
    <location>
        <begin position="831"/>
        <end position="841"/>
    </location>
</feature>
<feature type="compositionally biased region" description="Low complexity" evidence="4">
    <location>
        <begin position="842"/>
        <end position="853"/>
    </location>
</feature>
<feature type="region of interest" description="Disordered" evidence="4">
    <location>
        <begin position="563"/>
        <end position="599"/>
    </location>
</feature>
<feature type="region of interest" description="Disordered" evidence="4">
    <location>
        <begin position="639"/>
        <end position="681"/>
    </location>
</feature>
<feature type="compositionally biased region" description="Low complexity" evidence="4">
    <location>
        <begin position="199"/>
        <end position="216"/>
    </location>
</feature>
<evidence type="ECO:0000256" key="1">
    <source>
        <dbReference type="ARBA" id="ARBA00022741"/>
    </source>
</evidence>
<keyword evidence="2 3" id="KW-0067">ATP-binding</keyword>
<dbReference type="GO" id="GO:0004674">
    <property type="term" value="F:protein serine/threonine kinase activity"/>
    <property type="evidence" value="ECO:0007669"/>
    <property type="project" value="TreeGrafter"/>
</dbReference>
<evidence type="ECO:0000256" key="4">
    <source>
        <dbReference type="SAM" id="MobiDB-lite"/>
    </source>
</evidence>
<feature type="compositionally biased region" description="Basic residues" evidence="4">
    <location>
        <begin position="789"/>
        <end position="801"/>
    </location>
</feature>
<evidence type="ECO:0000259" key="5">
    <source>
        <dbReference type="PROSITE" id="PS50011"/>
    </source>
</evidence>
<dbReference type="EMBL" id="BLZA01000017">
    <property type="protein sequence ID" value="GHJ85952.1"/>
    <property type="molecule type" value="Genomic_DNA"/>
</dbReference>
<feature type="region of interest" description="Disordered" evidence="4">
    <location>
        <begin position="1"/>
        <end position="22"/>
    </location>
</feature>
<gene>
    <name evidence="6" type="ORF">NliqN6_2354</name>
</gene>
<reference evidence="6" key="1">
    <citation type="submission" date="2020-07" db="EMBL/GenBank/DDBJ databases">
        <title>Draft Genome Sequence of a Deep-Sea Yeast, Naganishia (Cryptococcus) liquefaciens strain N6.</title>
        <authorList>
            <person name="Han Y.W."/>
            <person name="Kajitani R."/>
            <person name="Morimoto H."/>
            <person name="Parhat M."/>
            <person name="Tsubouchi H."/>
            <person name="Bakenova O."/>
            <person name="Ogata M."/>
            <person name="Argunhan B."/>
            <person name="Aoki R."/>
            <person name="Kajiwara S."/>
            <person name="Itoh T."/>
            <person name="Iwasaki H."/>
        </authorList>
    </citation>
    <scope>NUCLEOTIDE SEQUENCE</scope>
    <source>
        <strain evidence="6">N6</strain>
    </source>
</reference>
<dbReference type="GO" id="GO:0005737">
    <property type="term" value="C:cytoplasm"/>
    <property type="evidence" value="ECO:0007669"/>
    <property type="project" value="TreeGrafter"/>
</dbReference>
<feature type="compositionally biased region" description="Low complexity" evidence="4">
    <location>
        <begin position="175"/>
        <end position="187"/>
    </location>
</feature>
<feature type="compositionally biased region" description="Basic residues" evidence="4">
    <location>
        <begin position="660"/>
        <end position="671"/>
    </location>
</feature>
<dbReference type="CDD" id="cd00180">
    <property type="entry name" value="PKc"/>
    <property type="match status" value="1"/>
</dbReference>
<protein>
    <recommendedName>
        <fullName evidence="5">Protein kinase domain-containing protein</fullName>
    </recommendedName>
</protein>
<dbReference type="Proteomes" id="UP000620104">
    <property type="component" value="Unassembled WGS sequence"/>
</dbReference>
<feature type="compositionally biased region" description="Low complexity" evidence="4">
    <location>
        <begin position="905"/>
        <end position="915"/>
    </location>
</feature>
<dbReference type="SUPFAM" id="SSF56112">
    <property type="entry name" value="Protein kinase-like (PK-like)"/>
    <property type="match status" value="1"/>
</dbReference>
<dbReference type="PANTHER" id="PTHR24346">
    <property type="entry name" value="MAP/MICROTUBULE AFFINITY-REGULATING KINASE"/>
    <property type="match status" value="1"/>
</dbReference>
<evidence type="ECO:0000313" key="6">
    <source>
        <dbReference type="EMBL" id="GHJ85952.1"/>
    </source>
</evidence>
<accession>A0A8H3TRL7</accession>
<dbReference type="InterPro" id="IPR017441">
    <property type="entry name" value="Protein_kinase_ATP_BS"/>
</dbReference>
<dbReference type="InterPro" id="IPR011009">
    <property type="entry name" value="Kinase-like_dom_sf"/>
</dbReference>
<feature type="domain" description="Protein kinase" evidence="5">
    <location>
        <begin position="372"/>
        <end position="780"/>
    </location>
</feature>
<evidence type="ECO:0000256" key="3">
    <source>
        <dbReference type="PROSITE-ProRule" id="PRU10141"/>
    </source>
</evidence>
<dbReference type="Pfam" id="PF00069">
    <property type="entry name" value="Pkinase"/>
    <property type="match status" value="2"/>
</dbReference>
<feature type="compositionally biased region" description="Pro residues" evidence="4">
    <location>
        <begin position="894"/>
        <end position="904"/>
    </location>
</feature>
<feature type="region of interest" description="Disordered" evidence="4">
    <location>
        <begin position="782"/>
        <end position="982"/>
    </location>
</feature>
<dbReference type="Gene3D" id="1.10.510.10">
    <property type="entry name" value="Transferase(Phosphotransferase) domain 1"/>
    <property type="match status" value="2"/>
</dbReference>
<dbReference type="AlphaFoldDB" id="A0A8H3TRL7"/>
<feature type="compositionally biased region" description="Low complexity" evidence="4">
    <location>
        <begin position="572"/>
        <end position="581"/>
    </location>
</feature>
<feature type="compositionally biased region" description="Basic residues" evidence="4">
    <location>
        <begin position="639"/>
        <end position="649"/>
    </location>
</feature>
<sequence length="982" mass="106997">MATHPPSPPYAHLAPRPPTPPDCYPSVPAAASFLASYYAVPLLAEPESEPEHEQETWADDEAGIVSASAFLGHQDVSERKGSGGRGDLSSPEYVLHDVRSSLFPGQQFFHVGEDSVGKDCGVYGDHTWSANRGWTGPDVKDHDKADVNLTQGDTSLDIGYITTRLDNIITDTESPAQPTQTPTTQGPSARLIRRESGTASRSLSRQSSLRRASAIAPPAGEQQAASVEQEETPMSPASAFLSHFSPPITHTQAMAIPRSTPAGSTSDAPGDTTSEFSLSRMGSPTKYPHSDDGHAFRYVLGPLLGSGSGHPADMPFVGPRRSFSTSASFLAAYPTTMSTISSSSDHSHLALIGSGGSSTAPPDAAGSRVMGYTLGKVIGRGGFSTVRMAIDERTGQRVACRIIKRDDLSDQSGSLENFEIELEIWEEVSRVRHPRILPLLEKWRDPEGYATYLITPLMARGSLLDVIRREGAGEETARRWFPGIVEAVKALHCGWTGTDKDGAEQHAHGGYLHGDLKLDNFLVGENEGEICVCDFGLAQRIGPKSAAAAPDERRGRKEERRIILHSREASPERSSSALAPLGGTPTGSRQPSRSRPKLYSPYVSTTEVDLFHQHQHQQHVSRPSLPSFPVTSQLLHEHHQHYIHRPSRSRGRDVSPSPVKGRRASRSRTRRTLNPPHIPVQTFPSASLPYACPELLRAPPSPPDFAQDIWALGIILHALLTSRLPFVDAFDPRLQMKIIRGEWTVPPGLGNEWTECLRGCLEVDPRRRWDIEALAASDAVQGWQEAKSRSKSRSRSRARARTRVDLSPTDRLSSAGSRGAESLRARSRSRNRTDYFGHEHAAGTAPAATTPRMGRTRSRSNPAVAKLRDQGGYSHYDSPLELVPELEQPQDATQPPPPPPPPISTSPSRSRSSQSRHILTGTWNRMPPRIDSETGTHSTVSSRNGSAGRRRSRSRDPLAVSTGDVPAPRTSPARNRSRTRDS</sequence>
<feature type="region of interest" description="Disordered" evidence="4">
    <location>
        <begin position="257"/>
        <end position="289"/>
    </location>
</feature>
<keyword evidence="7" id="KW-1185">Reference proteome</keyword>
<feature type="region of interest" description="Disordered" evidence="4">
    <location>
        <begin position="171"/>
        <end position="244"/>
    </location>
</feature>
<organism evidence="6 7">
    <name type="scientific">Naganishia liquefaciens</name>
    <dbReference type="NCBI Taxonomy" id="104408"/>
    <lineage>
        <taxon>Eukaryota</taxon>
        <taxon>Fungi</taxon>
        <taxon>Dikarya</taxon>
        <taxon>Basidiomycota</taxon>
        <taxon>Agaricomycotina</taxon>
        <taxon>Tremellomycetes</taxon>
        <taxon>Filobasidiales</taxon>
        <taxon>Filobasidiaceae</taxon>
        <taxon>Naganishia</taxon>
    </lineage>
</organism>
<evidence type="ECO:0000313" key="7">
    <source>
        <dbReference type="Proteomes" id="UP000620104"/>
    </source>
</evidence>
<dbReference type="PANTHER" id="PTHR24346:SF30">
    <property type="entry name" value="MATERNAL EMBRYONIC LEUCINE ZIPPER KINASE"/>
    <property type="match status" value="1"/>
</dbReference>
<dbReference type="OrthoDB" id="4062651at2759"/>
<dbReference type="PROSITE" id="PS00107">
    <property type="entry name" value="PROTEIN_KINASE_ATP"/>
    <property type="match status" value="1"/>
</dbReference>
<feature type="binding site" evidence="3">
    <location>
        <position position="404"/>
    </location>
    <ligand>
        <name>ATP</name>
        <dbReference type="ChEBI" id="CHEBI:30616"/>
    </ligand>
</feature>
<keyword evidence="1 3" id="KW-0547">Nucleotide-binding</keyword>
<dbReference type="InterPro" id="IPR000719">
    <property type="entry name" value="Prot_kinase_dom"/>
</dbReference>
<feature type="compositionally biased region" description="Polar residues" evidence="4">
    <location>
        <begin position="261"/>
        <end position="282"/>
    </location>
</feature>